<accession>A0A9Q2NB00</accession>
<dbReference type="RefSeq" id="WP_224557649.1">
    <property type="nucleotide sequence ID" value="NZ_CP086774.1"/>
</dbReference>
<dbReference type="Proteomes" id="UP000809337">
    <property type="component" value="Unassembled WGS sequence"/>
</dbReference>
<dbReference type="InterPro" id="IPR055140">
    <property type="entry name" value="Thiolase_C_2"/>
</dbReference>
<evidence type="ECO:0000259" key="2">
    <source>
        <dbReference type="Pfam" id="PF22691"/>
    </source>
</evidence>
<evidence type="ECO:0000313" key="4">
    <source>
        <dbReference type="Proteomes" id="UP000809337"/>
    </source>
</evidence>
<dbReference type="EMBL" id="JAFBWN010000031">
    <property type="protein sequence ID" value="MBM2357258.1"/>
    <property type="molecule type" value="Genomic_DNA"/>
</dbReference>
<dbReference type="Pfam" id="PF00108">
    <property type="entry name" value="Thiolase_N"/>
    <property type="match status" value="1"/>
</dbReference>
<name>A0A9Q2NB00_9RHOB</name>
<comment type="caution">
    <text evidence="3">The sequence shown here is derived from an EMBL/GenBank/DDBJ whole genome shotgun (WGS) entry which is preliminary data.</text>
</comment>
<proteinExistence type="predicted"/>
<evidence type="ECO:0000259" key="1">
    <source>
        <dbReference type="Pfam" id="PF00108"/>
    </source>
</evidence>
<evidence type="ECO:0000313" key="3">
    <source>
        <dbReference type="EMBL" id="MBM2357258.1"/>
    </source>
</evidence>
<dbReference type="AlphaFoldDB" id="A0A9Q2NB00"/>
<dbReference type="InterPro" id="IPR002155">
    <property type="entry name" value="Thiolase"/>
</dbReference>
<dbReference type="InterPro" id="IPR016039">
    <property type="entry name" value="Thiolase-like"/>
</dbReference>
<dbReference type="GO" id="GO:0003988">
    <property type="term" value="F:acetyl-CoA C-acyltransferase activity"/>
    <property type="evidence" value="ECO:0007669"/>
    <property type="project" value="UniProtKB-ARBA"/>
</dbReference>
<dbReference type="SUPFAM" id="SSF53901">
    <property type="entry name" value="Thiolase-like"/>
    <property type="match status" value="2"/>
</dbReference>
<dbReference type="CDD" id="cd00829">
    <property type="entry name" value="SCP-x_thiolase"/>
    <property type="match status" value="1"/>
</dbReference>
<protein>
    <submittedName>
        <fullName evidence="3">Thiolase family protein</fullName>
    </submittedName>
</protein>
<feature type="domain" description="Thiolase N-terminal" evidence="1">
    <location>
        <begin position="5"/>
        <end position="211"/>
    </location>
</feature>
<dbReference type="InterPro" id="IPR020616">
    <property type="entry name" value="Thiolase_N"/>
</dbReference>
<organism evidence="3 4">
    <name type="scientific">Pseudosulfitobacter pseudonitzschiae</name>
    <dbReference type="NCBI Taxonomy" id="1402135"/>
    <lineage>
        <taxon>Bacteria</taxon>
        <taxon>Pseudomonadati</taxon>
        <taxon>Pseudomonadota</taxon>
        <taxon>Alphaproteobacteria</taxon>
        <taxon>Rhodobacterales</taxon>
        <taxon>Roseobacteraceae</taxon>
        <taxon>Pseudosulfitobacter</taxon>
    </lineage>
</organism>
<dbReference type="PANTHER" id="PTHR42870:SF1">
    <property type="entry name" value="NON-SPECIFIC LIPID-TRANSFER PROTEIN-LIKE 2"/>
    <property type="match status" value="1"/>
</dbReference>
<gene>
    <name evidence="3" type="ORF">JQX14_22160</name>
</gene>
<reference evidence="3" key="1">
    <citation type="submission" date="2021-01" db="EMBL/GenBank/DDBJ databases">
        <title>Diatom-associated Roseobacters Show Island Model of Population Structure.</title>
        <authorList>
            <person name="Qu L."/>
            <person name="Feng X."/>
            <person name="Chen Y."/>
            <person name="Li L."/>
            <person name="Wang X."/>
            <person name="Hu Z."/>
            <person name="Wang H."/>
            <person name="Luo H."/>
        </authorList>
    </citation>
    <scope>NUCLEOTIDE SEQUENCE</scope>
    <source>
        <strain evidence="3">SM26-45</strain>
    </source>
</reference>
<dbReference type="Pfam" id="PF22691">
    <property type="entry name" value="Thiolase_C_1"/>
    <property type="match status" value="1"/>
</dbReference>
<dbReference type="Gene3D" id="3.40.47.10">
    <property type="match status" value="1"/>
</dbReference>
<dbReference type="PANTHER" id="PTHR42870">
    <property type="entry name" value="ACETYL-COA C-ACETYLTRANSFERASE"/>
    <property type="match status" value="1"/>
</dbReference>
<sequence length="410" mass="43166">MEKTYIIGVGMSHFGRFLDRSLADITGEAVTEALIDSGLTANDIGAAYFANSTQGVVEGQHLVRGQLALRKLGFQNLSVTNVENACASGSTALNSAIAYVASGQGDVALAVGADKMNAPDRAQSFAIFDGAWDVSDVEGQIARLEQLGHAVQPPKREVEPGQRSVFMDVYAALARFHMGTFGTTQVDIAHVAAKNHRHSVLNPKAQYRNDMTVEEVLAAREISWPLTLPMCAPISDGAAAAIVVSEKKARQIGLARAVHIAASVQAAGSDRAPEDLEHHICRRAVDKAYELSGIAPEDVSVVEVHDATAFAELQQAELLRLCPMGEGGRLASSGATTLGGRIPINVSGGLESRGHPIGATGLAQIYELVTQLRGEAGDSQVEGARVALAENGGGFHGYEEAVAVITLLQR</sequence>
<feature type="domain" description="Thiolase C-terminal" evidence="2">
    <location>
        <begin position="274"/>
        <end position="397"/>
    </location>
</feature>
<dbReference type="PIRSF" id="PIRSF000429">
    <property type="entry name" value="Ac-CoA_Ac_transf"/>
    <property type="match status" value="1"/>
</dbReference>